<feature type="coiled-coil region" evidence="1">
    <location>
        <begin position="223"/>
        <end position="250"/>
    </location>
</feature>
<dbReference type="GeneID" id="39732060"/>
<dbReference type="OMA" id="EICENDQ"/>
<sequence length="962" mass="114305">MNKYEINNELKMDFSSIKNKKININSILLNNERKYKNELNTNDLKEFNIHYEDSNNISDKKNEENEEKKKDMIDIVNNEFQNFQIKGNSITKEHSLNNNLKNYCMNYNKIKENMFVNSHESNNNLNSVVNIITNFTKKKENEDKLNEEMEIYVNEKSEKQTIEELKSNSEKNKTYLNENKLRDEIESRTHNESKEKNILSSHKSIKKNNSSISFLKETLNENNKRDYKKIQNFNTEISNLEKKKKKKKIIHINEKTNYESLRSNGNKTFNSNEENFENKNNYIIQSDKIKSEEFYNTLQKERKTKDFLDQKKTNFYSKEEDNLYDKNSVSNNNCKRICKIPLSSIKFKQVNKSLFSSNKYEELKKNLNISEDPKNIIYEICENDQNESNCKKNKNLKSIDKTFYNEKNHNSCDLFKYEQNNKQRNQSNDDLNNSKKQDKKDINNLININENDIINTEDNVNAKKNEALVNILLHKNINSNNLNNLEKNKYIKKTNYNSILKNNLNCVFNKIESCSNNKEGYEIISNGIKIILNNNLKCYIKQTSCGNNNKSENIYRDENLNNNSDLNIDVNDNNNDMKNNENISSYKKSTNKSINNVNTYKKTVKGLINKHNNKHEIDDNDTNMENGKPIFEKKCNNENKNVNTVKENKNEDINLDGYFMKFQDEIKKKPLFLKKNNISFQKDNKNTNKMKFLKDNTFKNISFNRKFKIEDVNNIKLNYDNLKNIQKIEDEKIKILYNKFYRCLFCLDKNIENICLKKYDICNYCKFCKKFLKLLVTHGAKYKGILININFIHSDIQNLLFTYKCDKQHLFNISLFHIIHNLWCPHDFCLFQCRDNYLKNYSSEFFRLKELDTMEKQKKLFLQAKIFCLINSYAMPSNKKNINPEYSNDIERIIKNANDPWEVLQINKFTQIESYDKTQLRREARKNYHMLALKVHPDKNKSHNASLAMNILTNSMKTIMSI</sequence>
<gene>
    <name evidence="3" type="ORF">PGAL8A_00353000</name>
</gene>
<evidence type="ECO:0000313" key="3">
    <source>
        <dbReference type="EMBL" id="CRG96312.1"/>
    </source>
</evidence>
<dbReference type="AlphaFoldDB" id="A0A1J1GYE9"/>
<evidence type="ECO:0000256" key="1">
    <source>
        <dbReference type="SAM" id="Coils"/>
    </source>
</evidence>
<reference evidence="3" key="1">
    <citation type="submission" date="2015-04" db="EMBL/GenBank/DDBJ databases">
        <authorList>
            <consortium name="Pathogen Informatics"/>
        </authorList>
    </citation>
    <scope>NUCLEOTIDE SEQUENCE [LARGE SCALE GENOMIC DNA]</scope>
    <source>
        <strain evidence="3">8A</strain>
    </source>
</reference>
<feature type="domain" description="J" evidence="2">
    <location>
        <begin position="899"/>
        <end position="957"/>
    </location>
</feature>
<dbReference type="EMBL" id="CVMV01000059">
    <property type="protein sequence ID" value="CRG96312.1"/>
    <property type="molecule type" value="Genomic_DNA"/>
</dbReference>
<comment type="caution">
    <text evidence="3">The sequence shown here is derived from an EMBL/GenBank/DDBJ whole genome shotgun (WGS) entry which is preliminary data.</text>
</comment>
<proteinExistence type="predicted"/>
<dbReference type="OrthoDB" id="10250354at2759"/>
<dbReference type="SUPFAM" id="SSF46565">
    <property type="entry name" value="Chaperone J-domain"/>
    <property type="match status" value="1"/>
</dbReference>
<keyword evidence="1" id="KW-0175">Coiled coil</keyword>
<dbReference type="RefSeq" id="XP_028529117.1">
    <property type="nucleotide sequence ID" value="XM_028672579.1"/>
</dbReference>
<dbReference type="InterPro" id="IPR036869">
    <property type="entry name" value="J_dom_sf"/>
</dbReference>
<organism evidence="3 4">
    <name type="scientific">Plasmodium gallinaceum</name>
    <dbReference type="NCBI Taxonomy" id="5849"/>
    <lineage>
        <taxon>Eukaryota</taxon>
        <taxon>Sar</taxon>
        <taxon>Alveolata</taxon>
        <taxon>Apicomplexa</taxon>
        <taxon>Aconoidasida</taxon>
        <taxon>Haemosporida</taxon>
        <taxon>Plasmodiidae</taxon>
        <taxon>Plasmodium</taxon>
        <taxon>Plasmodium (Haemamoeba)</taxon>
    </lineage>
</organism>
<dbReference type="Gene3D" id="1.10.287.110">
    <property type="entry name" value="DnaJ domain"/>
    <property type="match status" value="1"/>
</dbReference>
<protein>
    <submittedName>
        <fullName evidence="3">DnaJ protein, putative</fullName>
    </submittedName>
</protein>
<keyword evidence="4" id="KW-1185">Reference proteome</keyword>
<dbReference type="PROSITE" id="PS50076">
    <property type="entry name" value="DNAJ_2"/>
    <property type="match status" value="1"/>
</dbReference>
<dbReference type="Proteomes" id="UP000220797">
    <property type="component" value="Unassembled WGS sequence"/>
</dbReference>
<evidence type="ECO:0000313" key="4">
    <source>
        <dbReference type="Proteomes" id="UP000220797"/>
    </source>
</evidence>
<dbReference type="InterPro" id="IPR001623">
    <property type="entry name" value="DnaJ_domain"/>
</dbReference>
<dbReference type="VEuPathDB" id="PlasmoDB:PGAL8A_00353000"/>
<name>A0A1J1GYE9_PLAGA</name>
<evidence type="ECO:0000259" key="2">
    <source>
        <dbReference type="PROSITE" id="PS50076"/>
    </source>
</evidence>
<accession>A0A1J1GYE9</accession>